<protein>
    <submittedName>
        <fullName evidence="1">Cytochrome c oxidase subunit 1</fullName>
    </submittedName>
</protein>
<proteinExistence type="predicted"/>
<gene>
    <name evidence="1" type="ORF">KPL71_017782</name>
</gene>
<dbReference type="Proteomes" id="UP000829398">
    <property type="component" value="Chromosome 6"/>
</dbReference>
<comment type="caution">
    <text evidence="1">The sequence shown here is derived from an EMBL/GenBank/DDBJ whole genome shotgun (WGS) entry which is preliminary data.</text>
</comment>
<organism evidence="1 2">
    <name type="scientific">Citrus sinensis</name>
    <name type="common">Sweet orange</name>
    <name type="synonym">Citrus aurantium var. sinensis</name>
    <dbReference type="NCBI Taxonomy" id="2711"/>
    <lineage>
        <taxon>Eukaryota</taxon>
        <taxon>Viridiplantae</taxon>
        <taxon>Streptophyta</taxon>
        <taxon>Embryophyta</taxon>
        <taxon>Tracheophyta</taxon>
        <taxon>Spermatophyta</taxon>
        <taxon>Magnoliopsida</taxon>
        <taxon>eudicotyledons</taxon>
        <taxon>Gunneridae</taxon>
        <taxon>Pentapetalae</taxon>
        <taxon>rosids</taxon>
        <taxon>malvids</taxon>
        <taxon>Sapindales</taxon>
        <taxon>Rutaceae</taxon>
        <taxon>Aurantioideae</taxon>
        <taxon>Citrus</taxon>
    </lineage>
</organism>
<accession>A0ACB8JSH8</accession>
<sequence length="259" mass="29345">MFWRGGGGGGGSIQYKTLMLFVVKLSFFLANSRLDIALHDTYYKVAYFHYVLSMRVIFISRISVLDGAFMYATSHSKLSDAYTRWNAFSSFGSYISVVGIYMSKNNKRYVPSPWTIEQNLTSSEWLVQSPPAFYTFGEISVTKETKSYVQAIQQLSNISYLFLIPFSIGLTVDLPFITLFPSTDEDHQPRMPLIYLTLHLDGLLEYSSLFQNHHPVSKAYLLSEISNIGQECLVIVVTYPTTLLVSLTLLISDPQLLAF</sequence>
<evidence type="ECO:0000313" key="1">
    <source>
        <dbReference type="EMBL" id="KAH9735584.1"/>
    </source>
</evidence>
<dbReference type="EMBL" id="CM039175">
    <property type="protein sequence ID" value="KAH9735584.1"/>
    <property type="molecule type" value="Genomic_DNA"/>
</dbReference>
<keyword evidence="2" id="KW-1185">Reference proteome</keyword>
<reference evidence="2" key="1">
    <citation type="journal article" date="2023" name="Hortic. Res.">
        <title>A chromosome-level phased genome enabling allele-level studies in sweet orange: a case study on citrus Huanglongbing tolerance.</title>
        <authorList>
            <person name="Wu B."/>
            <person name="Yu Q."/>
            <person name="Deng Z."/>
            <person name="Duan Y."/>
            <person name="Luo F."/>
            <person name="Gmitter F. Jr."/>
        </authorList>
    </citation>
    <scope>NUCLEOTIDE SEQUENCE [LARGE SCALE GENOMIC DNA]</scope>
    <source>
        <strain evidence="2">cv. Valencia</strain>
    </source>
</reference>
<evidence type="ECO:0000313" key="2">
    <source>
        <dbReference type="Proteomes" id="UP000829398"/>
    </source>
</evidence>
<name>A0ACB8JSH8_CITSI</name>